<dbReference type="Proteomes" id="UP000010388">
    <property type="component" value="Chromosome"/>
</dbReference>
<dbReference type="GO" id="GO:0051537">
    <property type="term" value="F:2 iron, 2 sulfur cluster binding"/>
    <property type="evidence" value="ECO:0007669"/>
    <property type="project" value="UniProtKB-ARBA"/>
</dbReference>
<dbReference type="eggNOG" id="COG0316">
    <property type="taxonomic scope" value="Bacteria"/>
</dbReference>
<dbReference type="SUPFAM" id="SSF89360">
    <property type="entry name" value="HesB-like domain"/>
    <property type="match status" value="1"/>
</dbReference>
<dbReference type="RefSeq" id="WP_015110466.1">
    <property type="nucleotide sequence ID" value="NC_019675.1"/>
</dbReference>
<dbReference type="Gene3D" id="2.60.300.12">
    <property type="entry name" value="HesB-like domain"/>
    <property type="match status" value="1"/>
</dbReference>
<dbReference type="InterPro" id="IPR016092">
    <property type="entry name" value="ATAP"/>
</dbReference>
<dbReference type="STRING" id="292564.Cyagr_2941"/>
<evidence type="ECO:0000313" key="2">
    <source>
        <dbReference type="EMBL" id="AFY30032.1"/>
    </source>
</evidence>
<sequence length="147" mass="15149">MSSSIQTPAPSPAATATATMAAEAAITHTGVDGKGILITEPAMRQLGTLMASQGGEKVLRVGVRSGGCSGMSYTMDFIDGSEILPDDETYTYEPVGAPSFRVVCDPKSLLYIYGMQLDFSSALIGGGFNFTNPNASQTCGCGSSFAV</sequence>
<dbReference type="KEGG" id="cgc:Cyagr_2941"/>
<dbReference type="NCBIfam" id="TIGR00049">
    <property type="entry name" value="iron-sulfur cluster assembly accessory protein"/>
    <property type="match status" value="1"/>
</dbReference>
<reference evidence="3" key="1">
    <citation type="journal article" date="2013" name="Proc. Natl. Acad. Sci. U.S.A.">
        <title>Improving the coverage of the cyanobacterial phylum using diversity-driven genome sequencing.</title>
        <authorList>
            <person name="Shih P.M."/>
            <person name="Wu D."/>
            <person name="Latifi A."/>
            <person name="Axen S.D."/>
            <person name="Fewer D.P."/>
            <person name="Talla E."/>
            <person name="Calteau A."/>
            <person name="Cai F."/>
            <person name="Tandeau de Marsac N."/>
            <person name="Rippka R."/>
            <person name="Herdman M."/>
            <person name="Sivonen K."/>
            <person name="Coursin T."/>
            <person name="Laurent T."/>
            <person name="Goodwin L."/>
            <person name="Nolan M."/>
            <person name="Davenport K.W."/>
            <person name="Han C.S."/>
            <person name="Rubin E.M."/>
            <person name="Eisen J.A."/>
            <person name="Woyke T."/>
            <person name="Gugger M."/>
            <person name="Kerfeld C.A."/>
        </authorList>
    </citation>
    <scope>NUCLEOTIDE SEQUENCE [LARGE SCALE GENOMIC DNA]</scope>
    <source>
        <strain evidence="3">ATCC 27147 / PCC 6307</strain>
    </source>
</reference>
<dbReference type="HOGENOM" id="CLU_069054_5_1_3"/>
<organism evidence="2 3">
    <name type="scientific">Cyanobium gracile (strain ATCC 27147 / PCC 6307)</name>
    <dbReference type="NCBI Taxonomy" id="292564"/>
    <lineage>
        <taxon>Bacteria</taxon>
        <taxon>Bacillati</taxon>
        <taxon>Cyanobacteriota</taxon>
        <taxon>Cyanophyceae</taxon>
        <taxon>Synechococcales</taxon>
        <taxon>Prochlorococcaceae</taxon>
        <taxon>Cyanobium</taxon>
    </lineage>
</organism>
<dbReference type="Pfam" id="PF01521">
    <property type="entry name" value="Fe-S_biosyn"/>
    <property type="match status" value="1"/>
</dbReference>
<name>K9P9G5_CYAGP</name>
<feature type="domain" description="Core" evidence="1">
    <location>
        <begin position="36"/>
        <end position="142"/>
    </location>
</feature>
<evidence type="ECO:0000259" key="1">
    <source>
        <dbReference type="Pfam" id="PF01521"/>
    </source>
</evidence>
<accession>K9P9G5</accession>
<dbReference type="GO" id="GO:0030674">
    <property type="term" value="F:protein-macromolecule adaptor activity"/>
    <property type="evidence" value="ECO:0007669"/>
    <property type="project" value="TreeGrafter"/>
</dbReference>
<dbReference type="PANTHER" id="PTHR47265">
    <property type="entry name" value="IRON-SULFUR ASSEMBLY PROTEIN ISCA, CHLOROPLASTIC"/>
    <property type="match status" value="1"/>
</dbReference>
<dbReference type="PATRIC" id="fig|292564.3.peg.2793"/>
<dbReference type="InterPro" id="IPR035903">
    <property type="entry name" value="HesB-like_dom_sf"/>
</dbReference>
<dbReference type="EMBL" id="CP003495">
    <property type="protein sequence ID" value="AFY30032.1"/>
    <property type="molecule type" value="Genomic_DNA"/>
</dbReference>
<dbReference type="InterPro" id="IPR017870">
    <property type="entry name" value="FeS_cluster_insertion_CS"/>
</dbReference>
<dbReference type="GO" id="GO:0016226">
    <property type="term" value="P:iron-sulfur cluster assembly"/>
    <property type="evidence" value="ECO:0007669"/>
    <property type="project" value="InterPro"/>
</dbReference>
<protein>
    <submittedName>
        <fullName evidence="2">Iron-sulfur cluster assembly accessory protein</fullName>
    </submittedName>
</protein>
<dbReference type="AlphaFoldDB" id="K9P9G5"/>
<evidence type="ECO:0000313" key="3">
    <source>
        <dbReference type="Proteomes" id="UP000010388"/>
    </source>
</evidence>
<proteinExistence type="predicted"/>
<dbReference type="InterPro" id="IPR031108">
    <property type="entry name" value="IscA_plant_cyanobact"/>
</dbReference>
<dbReference type="InterPro" id="IPR000361">
    <property type="entry name" value="ATAP_core_dom"/>
</dbReference>
<gene>
    <name evidence="2" type="ordered locus">Cyagr_2941</name>
</gene>
<dbReference type="PANTHER" id="PTHR47265:SF1">
    <property type="entry name" value="IRON-SULFUR ASSEMBLY PROTEIN ISCA, CHLOROPLASTIC"/>
    <property type="match status" value="1"/>
</dbReference>
<dbReference type="PROSITE" id="PS01152">
    <property type="entry name" value="HESB"/>
    <property type="match status" value="1"/>
</dbReference>